<sequence length="72" mass="7866">MPSYTAKLESCCASATTQGFMSTLHRVVSQACFCPGSGSWPDMHRLFASDTKDEVDVRSRCYDARRGLGGVE</sequence>
<comment type="caution">
    <text evidence="1">The sequence shown here is derived from an EMBL/GenBank/DDBJ whole genome shotgun (WGS) entry which is preliminary data.</text>
</comment>
<evidence type="ECO:0000313" key="2">
    <source>
        <dbReference type="Proteomes" id="UP001638806"/>
    </source>
</evidence>
<protein>
    <submittedName>
        <fullName evidence="1">Uncharacterized protein</fullName>
    </submittedName>
</protein>
<reference evidence="1" key="1">
    <citation type="submission" date="2024-12" db="EMBL/GenBank/DDBJ databases">
        <title>Comparative genomics and development of molecular markers within Purpureocillium lilacinum and among Purpureocillium species.</title>
        <authorList>
            <person name="Yeh Z.-Y."/>
            <person name="Ni N.-T."/>
            <person name="Lo P.-H."/>
            <person name="Mushyakhwo K."/>
            <person name="Lin C.-F."/>
            <person name="Nai Y.-S."/>
        </authorList>
    </citation>
    <scope>NUCLEOTIDE SEQUENCE</scope>
    <source>
        <strain evidence="1">NCHU-NPUST-175</strain>
    </source>
</reference>
<gene>
    <name evidence="1" type="ORF">ACCO45_009270</name>
</gene>
<dbReference type="EMBL" id="JBGNUJ010000008">
    <property type="protein sequence ID" value="KAL3956424.1"/>
    <property type="molecule type" value="Genomic_DNA"/>
</dbReference>
<organism evidence="1 2">
    <name type="scientific">Purpureocillium lilacinum</name>
    <name type="common">Paecilomyces lilacinus</name>
    <dbReference type="NCBI Taxonomy" id="33203"/>
    <lineage>
        <taxon>Eukaryota</taxon>
        <taxon>Fungi</taxon>
        <taxon>Dikarya</taxon>
        <taxon>Ascomycota</taxon>
        <taxon>Pezizomycotina</taxon>
        <taxon>Sordariomycetes</taxon>
        <taxon>Hypocreomycetidae</taxon>
        <taxon>Hypocreales</taxon>
        <taxon>Ophiocordycipitaceae</taxon>
        <taxon>Purpureocillium</taxon>
    </lineage>
</organism>
<keyword evidence="2" id="KW-1185">Reference proteome</keyword>
<name>A0ACC4DKP0_PURLI</name>
<dbReference type="Proteomes" id="UP001638806">
    <property type="component" value="Unassembled WGS sequence"/>
</dbReference>
<evidence type="ECO:0000313" key="1">
    <source>
        <dbReference type="EMBL" id="KAL3956424.1"/>
    </source>
</evidence>
<accession>A0ACC4DKP0</accession>
<proteinExistence type="predicted"/>